<sequence>MKEEKRNMANDTSPQEQGYFVQPENRVVEVSEDFLPQYINIDQLPISLVSEGVGLKGVFGHNLMLSFVYMKPHSVAALHSHPEEQIGLVLEGEYEFELNGVRKLIGKGDVYIVPPGVPHGARTHDKACLALDIFAPPRSGYREMLEATHKVMTFD</sequence>
<evidence type="ECO:0000259" key="2">
    <source>
        <dbReference type="Pfam" id="PF07883"/>
    </source>
</evidence>
<dbReference type="SUPFAM" id="SSF51182">
    <property type="entry name" value="RmlC-like cupins"/>
    <property type="match status" value="1"/>
</dbReference>
<proteinExistence type="predicted"/>
<dbReference type="AlphaFoldDB" id="A0A2T2WGB5"/>
<dbReference type="InterPro" id="IPR011051">
    <property type="entry name" value="RmlC_Cupin_sf"/>
</dbReference>
<dbReference type="InterPro" id="IPR052535">
    <property type="entry name" value="Bacilysin_H2HPP_isomerase"/>
</dbReference>
<feature type="region of interest" description="Disordered" evidence="1">
    <location>
        <begin position="1"/>
        <end position="21"/>
    </location>
</feature>
<dbReference type="PANTHER" id="PTHR40112:SF1">
    <property type="entry name" value="H2HPP ISOMERASE"/>
    <property type="match status" value="1"/>
</dbReference>
<name>A0A2T2WGB5_SULTH</name>
<evidence type="ECO:0000256" key="1">
    <source>
        <dbReference type="SAM" id="MobiDB-lite"/>
    </source>
</evidence>
<dbReference type="Gene3D" id="2.60.120.10">
    <property type="entry name" value="Jelly Rolls"/>
    <property type="match status" value="1"/>
</dbReference>
<feature type="domain" description="Cupin type-2" evidence="2">
    <location>
        <begin position="67"/>
        <end position="134"/>
    </location>
</feature>
<gene>
    <name evidence="3" type="ORF">C7B47_17375</name>
</gene>
<dbReference type="Proteomes" id="UP000242705">
    <property type="component" value="Unassembled WGS sequence"/>
</dbReference>
<dbReference type="InterPro" id="IPR013096">
    <property type="entry name" value="Cupin_2"/>
</dbReference>
<protein>
    <submittedName>
        <fullName evidence="3">Cupin domain-containing protein</fullName>
    </submittedName>
</protein>
<evidence type="ECO:0000313" key="3">
    <source>
        <dbReference type="EMBL" id="PSR21287.1"/>
    </source>
</evidence>
<accession>A0A2T2WGB5</accession>
<evidence type="ECO:0000313" key="4">
    <source>
        <dbReference type="Proteomes" id="UP000242705"/>
    </source>
</evidence>
<reference evidence="3 4" key="1">
    <citation type="journal article" date="2014" name="BMC Genomics">
        <title>Comparison of environmental and isolate Sulfobacillus genomes reveals diverse carbon, sulfur, nitrogen, and hydrogen metabolisms.</title>
        <authorList>
            <person name="Justice N.B."/>
            <person name="Norman A."/>
            <person name="Brown C.T."/>
            <person name="Singh A."/>
            <person name="Thomas B.C."/>
            <person name="Banfield J.F."/>
        </authorList>
    </citation>
    <scope>NUCLEOTIDE SEQUENCE [LARGE SCALE GENOMIC DNA]</scope>
    <source>
        <strain evidence="3">AMDSBA5</strain>
    </source>
</reference>
<dbReference type="Pfam" id="PF07883">
    <property type="entry name" value="Cupin_2"/>
    <property type="match status" value="1"/>
</dbReference>
<comment type="caution">
    <text evidence="3">The sequence shown here is derived from an EMBL/GenBank/DDBJ whole genome shotgun (WGS) entry which is preliminary data.</text>
</comment>
<organism evidence="3 4">
    <name type="scientific">Sulfobacillus thermosulfidooxidans</name>
    <dbReference type="NCBI Taxonomy" id="28034"/>
    <lineage>
        <taxon>Bacteria</taxon>
        <taxon>Bacillati</taxon>
        <taxon>Bacillota</taxon>
        <taxon>Clostridia</taxon>
        <taxon>Eubacteriales</taxon>
        <taxon>Clostridiales Family XVII. Incertae Sedis</taxon>
        <taxon>Sulfobacillus</taxon>
    </lineage>
</organism>
<dbReference type="InterPro" id="IPR014710">
    <property type="entry name" value="RmlC-like_jellyroll"/>
</dbReference>
<dbReference type="CDD" id="cd02238">
    <property type="entry name" value="cupin_KdgF"/>
    <property type="match status" value="1"/>
</dbReference>
<dbReference type="PANTHER" id="PTHR40112">
    <property type="entry name" value="H2HPP ISOMERASE"/>
    <property type="match status" value="1"/>
</dbReference>
<dbReference type="EMBL" id="PXYX01000114">
    <property type="protein sequence ID" value="PSR21287.1"/>
    <property type="molecule type" value="Genomic_DNA"/>
</dbReference>